<feature type="signal peptide" evidence="1">
    <location>
        <begin position="1"/>
        <end position="21"/>
    </location>
</feature>
<dbReference type="EMBL" id="JACVVK020000442">
    <property type="protein sequence ID" value="KAK7474257.1"/>
    <property type="molecule type" value="Genomic_DNA"/>
</dbReference>
<comment type="caution">
    <text evidence="3">The sequence shown here is derived from an EMBL/GenBank/DDBJ whole genome shotgun (WGS) entry which is preliminary data.</text>
</comment>
<dbReference type="Proteomes" id="UP001519460">
    <property type="component" value="Unassembled WGS sequence"/>
</dbReference>
<proteinExistence type="predicted"/>
<gene>
    <name evidence="3" type="ORF">BaRGS_00034500</name>
</gene>
<dbReference type="Gene3D" id="3.50.4.10">
    <property type="entry name" value="Hepatocyte Growth Factor"/>
    <property type="match status" value="1"/>
</dbReference>
<name>A0ABD0JIL6_9CAEN</name>
<evidence type="ECO:0000256" key="1">
    <source>
        <dbReference type="SAM" id="SignalP"/>
    </source>
</evidence>
<protein>
    <recommendedName>
        <fullName evidence="2">Apple domain-containing protein</fullName>
    </recommendedName>
</protein>
<dbReference type="Pfam" id="PF00024">
    <property type="entry name" value="PAN_1"/>
    <property type="match status" value="1"/>
</dbReference>
<evidence type="ECO:0000313" key="3">
    <source>
        <dbReference type="EMBL" id="KAK7474257.1"/>
    </source>
</evidence>
<organism evidence="3 4">
    <name type="scientific">Batillaria attramentaria</name>
    <dbReference type="NCBI Taxonomy" id="370345"/>
    <lineage>
        <taxon>Eukaryota</taxon>
        <taxon>Metazoa</taxon>
        <taxon>Spiralia</taxon>
        <taxon>Lophotrochozoa</taxon>
        <taxon>Mollusca</taxon>
        <taxon>Gastropoda</taxon>
        <taxon>Caenogastropoda</taxon>
        <taxon>Sorbeoconcha</taxon>
        <taxon>Cerithioidea</taxon>
        <taxon>Batillariidae</taxon>
        <taxon>Batillaria</taxon>
    </lineage>
</organism>
<feature type="domain" description="Apple" evidence="2">
    <location>
        <begin position="40"/>
        <end position="81"/>
    </location>
</feature>
<evidence type="ECO:0000259" key="2">
    <source>
        <dbReference type="Pfam" id="PF00024"/>
    </source>
</evidence>
<dbReference type="InterPro" id="IPR003609">
    <property type="entry name" value="Pan_app"/>
</dbReference>
<reference evidence="3 4" key="1">
    <citation type="journal article" date="2023" name="Sci. Data">
        <title>Genome assembly of the Korean intertidal mud-creeper Batillaria attramentaria.</title>
        <authorList>
            <person name="Patra A.K."/>
            <person name="Ho P.T."/>
            <person name="Jun S."/>
            <person name="Lee S.J."/>
            <person name="Kim Y."/>
            <person name="Won Y.J."/>
        </authorList>
    </citation>
    <scope>NUCLEOTIDE SEQUENCE [LARGE SCALE GENOMIC DNA]</scope>
    <source>
        <strain evidence="3">Wonlab-2016</strain>
    </source>
</reference>
<sequence length="193" mass="21170">MSSLKALTTYLLWLMTSNVHANSATSSWHLHATRDVIDSEAVTSARSRIDCARLCRQHSHCILWAFDKLTGTCYLHPTDGDVAVGGVDIKWYMDEAPLCSESEAPIVTTNVTWERTLTSLESVTPVEPVCPTDYIGTVQLARCSATGVWETGECKQRIWRNVTPSSVKAYPVPRVPAVGWSACLTATPIADSQ</sequence>
<accession>A0ABD0JIL6</accession>
<dbReference type="AlphaFoldDB" id="A0ABD0JIL6"/>
<keyword evidence="4" id="KW-1185">Reference proteome</keyword>
<feature type="chain" id="PRO_5044772815" description="Apple domain-containing protein" evidence="1">
    <location>
        <begin position="22"/>
        <end position="193"/>
    </location>
</feature>
<keyword evidence="1" id="KW-0732">Signal</keyword>
<evidence type="ECO:0000313" key="4">
    <source>
        <dbReference type="Proteomes" id="UP001519460"/>
    </source>
</evidence>